<dbReference type="InterPro" id="IPR002549">
    <property type="entry name" value="AI-2E-like"/>
</dbReference>
<keyword evidence="8" id="KW-1185">Reference proteome</keyword>
<dbReference type="RefSeq" id="WP_379980836.1">
    <property type="nucleotide sequence ID" value="NZ_JBHUMO010000039.1"/>
</dbReference>
<evidence type="ECO:0000256" key="1">
    <source>
        <dbReference type="ARBA" id="ARBA00004141"/>
    </source>
</evidence>
<evidence type="ECO:0000256" key="4">
    <source>
        <dbReference type="ARBA" id="ARBA00022989"/>
    </source>
</evidence>
<reference evidence="8" key="1">
    <citation type="journal article" date="2019" name="Int. J. Syst. Evol. Microbiol.">
        <title>The Global Catalogue of Microorganisms (GCM) 10K type strain sequencing project: providing services to taxonomists for standard genome sequencing and annotation.</title>
        <authorList>
            <consortium name="The Broad Institute Genomics Platform"/>
            <consortium name="The Broad Institute Genome Sequencing Center for Infectious Disease"/>
            <person name="Wu L."/>
            <person name="Ma J."/>
        </authorList>
    </citation>
    <scope>NUCLEOTIDE SEQUENCE [LARGE SCALE GENOMIC DNA]</scope>
    <source>
        <strain evidence="8">TISTR 932</strain>
    </source>
</reference>
<evidence type="ECO:0000256" key="2">
    <source>
        <dbReference type="ARBA" id="ARBA00009773"/>
    </source>
</evidence>
<organism evidence="7 8">
    <name type="scientific">Enterococcus camelliae</name>
    <dbReference type="NCBI Taxonomy" id="453959"/>
    <lineage>
        <taxon>Bacteria</taxon>
        <taxon>Bacillati</taxon>
        <taxon>Bacillota</taxon>
        <taxon>Bacilli</taxon>
        <taxon>Lactobacillales</taxon>
        <taxon>Enterococcaceae</taxon>
        <taxon>Enterococcus</taxon>
    </lineage>
</organism>
<evidence type="ECO:0000256" key="6">
    <source>
        <dbReference type="SAM" id="Phobius"/>
    </source>
</evidence>
<dbReference type="Pfam" id="PF01594">
    <property type="entry name" value="AI-2E_transport"/>
    <property type="match status" value="1"/>
</dbReference>
<feature type="transmembrane region" description="Helical" evidence="6">
    <location>
        <begin position="16"/>
        <end position="44"/>
    </location>
</feature>
<feature type="transmembrane region" description="Helical" evidence="6">
    <location>
        <begin position="139"/>
        <end position="162"/>
    </location>
</feature>
<evidence type="ECO:0000256" key="5">
    <source>
        <dbReference type="ARBA" id="ARBA00023136"/>
    </source>
</evidence>
<accession>A0ABW5TJS5</accession>
<keyword evidence="4 6" id="KW-1133">Transmembrane helix</keyword>
<evidence type="ECO:0000313" key="7">
    <source>
        <dbReference type="EMBL" id="MFD2728948.1"/>
    </source>
</evidence>
<feature type="transmembrane region" description="Helical" evidence="6">
    <location>
        <begin position="296"/>
        <end position="329"/>
    </location>
</feature>
<comment type="similarity">
    <text evidence="2">Belongs to the autoinducer-2 exporter (AI-2E) (TC 2.A.86) family.</text>
</comment>
<dbReference type="Proteomes" id="UP001597427">
    <property type="component" value="Unassembled WGS sequence"/>
</dbReference>
<evidence type="ECO:0000256" key="3">
    <source>
        <dbReference type="ARBA" id="ARBA00022692"/>
    </source>
</evidence>
<keyword evidence="5 6" id="KW-0472">Membrane</keyword>
<proteinExistence type="inferred from homology"/>
<sequence length="352" mass="40666">MKYYQEFLENSKLRRIVVLLVLIGGIYTLRSMLTLLFLTFIFTFLSYKSVKKIKKLIPISSTILVVVIYGLIVLGLYLVVTKYVPLLIDQSIMMVDSLVRFYQHNPKNSDSFFRVAHEVIDQFNLLEYLKDRLTIVLDYIQSFGKVTIAAVMAFLLSFFFLIEEKRTFEFSRLFLHGEFDWFFQDLHYFFIKFSNTFGVVIEAQLFIALINTILTCIALVAMHFTQIPSLAVMIFILSLIPVAGVIISTVPLSFIAYSTGGINDVIIILLVILGIHLLESYFLNPKLMSSKTEIPIFFTFVILLFSEHYFGVWGLVMGIPVFTFIFDLLKIKNPAGRLTPKLIKFPRKKEER</sequence>
<dbReference type="PANTHER" id="PTHR21716:SF62">
    <property type="entry name" value="TRANSPORT PROTEIN YDBI-RELATED"/>
    <property type="match status" value="1"/>
</dbReference>
<dbReference type="EMBL" id="JBHUMO010000039">
    <property type="protein sequence ID" value="MFD2728948.1"/>
    <property type="molecule type" value="Genomic_DNA"/>
</dbReference>
<feature type="transmembrane region" description="Helical" evidence="6">
    <location>
        <begin position="265"/>
        <end position="284"/>
    </location>
</feature>
<protein>
    <submittedName>
        <fullName evidence="7">AI-2E family transporter</fullName>
    </submittedName>
</protein>
<name>A0ABW5TJS5_9ENTE</name>
<keyword evidence="3 6" id="KW-0812">Transmembrane</keyword>
<feature type="transmembrane region" description="Helical" evidence="6">
    <location>
        <begin position="56"/>
        <end position="80"/>
    </location>
</feature>
<comment type="caution">
    <text evidence="7">The sequence shown here is derived from an EMBL/GenBank/DDBJ whole genome shotgun (WGS) entry which is preliminary data.</text>
</comment>
<gene>
    <name evidence="7" type="ORF">ACFSR0_05875</name>
</gene>
<feature type="transmembrane region" description="Helical" evidence="6">
    <location>
        <begin position="205"/>
        <end position="224"/>
    </location>
</feature>
<dbReference type="PANTHER" id="PTHR21716">
    <property type="entry name" value="TRANSMEMBRANE PROTEIN"/>
    <property type="match status" value="1"/>
</dbReference>
<comment type="subcellular location">
    <subcellularLocation>
        <location evidence="1">Membrane</location>
        <topology evidence="1">Multi-pass membrane protein</topology>
    </subcellularLocation>
</comment>
<evidence type="ECO:0000313" key="8">
    <source>
        <dbReference type="Proteomes" id="UP001597427"/>
    </source>
</evidence>
<feature type="transmembrane region" description="Helical" evidence="6">
    <location>
        <begin position="230"/>
        <end position="258"/>
    </location>
</feature>